<keyword evidence="2 7" id="KW-0813">Transport</keyword>
<accession>A0ABV3FR50</accession>
<feature type="domain" description="ABC transmembrane type-1" evidence="8">
    <location>
        <begin position="106"/>
        <end position="307"/>
    </location>
</feature>
<keyword evidence="5 7" id="KW-1133">Transmembrane helix</keyword>
<dbReference type="EMBL" id="JBFAKC010000004">
    <property type="protein sequence ID" value="MEV0707878.1"/>
    <property type="molecule type" value="Genomic_DNA"/>
</dbReference>
<feature type="transmembrane region" description="Helical" evidence="7">
    <location>
        <begin position="180"/>
        <end position="204"/>
    </location>
</feature>
<keyword evidence="3" id="KW-1003">Cell membrane</keyword>
<keyword evidence="4 7" id="KW-0812">Transmembrane</keyword>
<organism evidence="9 10">
    <name type="scientific">Nocardia aurea</name>
    <dbReference type="NCBI Taxonomy" id="2144174"/>
    <lineage>
        <taxon>Bacteria</taxon>
        <taxon>Bacillati</taxon>
        <taxon>Actinomycetota</taxon>
        <taxon>Actinomycetes</taxon>
        <taxon>Mycobacteriales</taxon>
        <taxon>Nocardiaceae</taxon>
        <taxon>Nocardia</taxon>
    </lineage>
</organism>
<dbReference type="SUPFAM" id="SSF161098">
    <property type="entry name" value="MetI-like"/>
    <property type="match status" value="1"/>
</dbReference>
<dbReference type="PANTHER" id="PTHR43163:SF6">
    <property type="entry name" value="DIPEPTIDE TRANSPORT SYSTEM PERMEASE PROTEIN DPPB-RELATED"/>
    <property type="match status" value="1"/>
</dbReference>
<evidence type="ECO:0000256" key="4">
    <source>
        <dbReference type="ARBA" id="ARBA00022692"/>
    </source>
</evidence>
<comment type="caution">
    <text evidence="9">The sequence shown here is derived from an EMBL/GenBank/DDBJ whole genome shotgun (WGS) entry which is preliminary data.</text>
</comment>
<dbReference type="PANTHER" id="PTHR43163">
    <property type="entry name" value="DIPEPTIDE TRANSPORT SYSTEM PERMEASE PROTEIN DPPB-RELATED"/>
    <property type="match status" value="1"/>
</dbReference>
<evidence type="ECO:0000313" key="9">
    <source>
        <dbReference type="EMBL" id="MEV0707878.1"/>
    </source>
</evidence>
<dbReference type="Gene3D" id="1.10.3720.10">
    <property type="entry name" value="MetI-like"/>
    <property type="match status" value="1"/>
</dbReference>
<keyword evidence="6 7" id="KW-0472">Membrane</keyword>
<evidence type="ECO:0000256" key="2">
    <source>
        <dbReference type="ARBA" id="ARBA00022448"/>
    </source>
</evidence>
<evidence type="ECO:0000256" key="7">
    <source>
        <dbReference type="RuleBase" id="RU363032"/>
    </source>
</evidence>
<dbReference type="Pfam" id="PF00528">
    <property type="entry name" value="BPD_transp_1"/>
    <property type="match status" value="1"/>
</dbReference>
<keyword evidence="10" id="KW-1185">Reference proteome</keyword>
<evidence type="ECO:0000256" key="6">
    <source>
        <dbReference type="ARBA" id="ARBA00023136"/>
    </source>
</evidence>
<evidence type="ECO:0000256" key="3">
    <source>
        <dbReference type="ARBA" id="ARBA00022475"/>
    </source>
</evidence>
<feature type="transmembrane region" description="Helical" evidence="7">
    <location>
        <begin position="284"/>
        <end position="303"/>
    </location>
</feature>
<reference evidence="9 10" key="1">
    <citation type="submission" date="2024-06" db="EMBL/GenBank/DDBJ databases">
        <title>The Natural Products Discovery Center: Release of the First 8490 Sequenced Strains for Exploring Actinobacteria Biosynthetic Diversity.</title>
        <authorList>
            <person name="Kalkreuter E."/>
            <person name="Kautsar S.A."/>
            <person name="Yang D."/>
            <person name="Bader C.D."/>
            <person name="Teijaro C.N."/>
            <person name="Fluegel L."/>
            <person name="Davis C.M."/>
            <person name="Simpson J.R."/>
            <person name="Lauterbach L."/>
            <person name="Steele A.D."/>
            <person name="Gui C."/>
            <person name="Meng S."/>
            <person name="Li G."/>
            <person name="Viehrig K."/>
            <person name="Ye F."/>
            <person name="Su P."/>
            <person name="Kiefer A.F."/>
            <person name="Nichols A."/>
            <person name="Cepeda A.J."/>
            <person name="Yan W."/>
            <person name="Fan B."/>
            <person name="Jiang Y."/>
            <person name="Adhikari A."/>
            <person name="Zheng C.-J."/>
            <person name="Schuster L."/>
            <person name="Cowan T.M."/>
            <person name="Smanski M.J."/>
            <person name="Chevrette M.G."/>
            <person name="De Carvalho L.P.S."/>
            <person name="Shen B."/>
        </authorList>
    </citation>
    <scope>NUCLEOTIDE SEQUENCE [LARGE SCALE GENOMIC DNA]</scope>
    <source>
        <strain evidence="9 10">NPDC050403</strain>
    </source>
</reference>
<proteinExistence type="inferred from homology"/>
<dbReference type="InterPro" id="IPR000515">
    <property type="entry name" value="MetI-like"/>
</dbReference>
<comment type="subcellular location">
    <subcellularLocation>
        <location evidence="1 7">Cell membrane</location>
        <topology evidence="1 7">Multi-pass membrane protein</topology>
    </subcellularLocation>
</comment>
<sequence length="331" mass="34898">MSRPIPSSYPRYVLARAGQGLVVLALSYLAVFLLLFFLPGDPISARLNDPDSNYSPEQIEQLLTYYGMDQPLWVQLWHAVRRLAQGDLGYSLTTVEPVGGRILDALPSTVELATITLVFSVVLALGLAAIATGAPWERVRRFTTAIPAALLSVPTFVVGLLVLQVFSYNLGLFSTLKADGWSGAIPAAAVLALPVSAPVARVIIENAQEVQGEPFVTFARSKGLAGLRILFAHVARPSALPGVTMLGLAVAELITGSVIVEAIFNRHGVGSVIESAVSSQDSPVLLGVILLAAGAIVLVNLAVDLTYPLLDPRLRGTSATSVTGSEPKVPS</sequence>
<dbReference type="RefSeq" id="WP_357781985.1">
    <property type="nucleotide sequence ID" value="NZ_JBFAKC010000004.1"/>
</dbReference>
<name>A0ABV3FR50_9NOCA</name>
<evidence type="ECO:0000256" key="1">
    <source>
        <dbReference type="ARBA" id="ARBA00004651"/>
    </source>
</evidence>
<evidence type="ECO:0000313" key="10">
    <source>
        <dbReference type="Proteomes" id="UP001551695"/>
    </source>
</evidence>
<evidence type="ECO:0000256" key="5">
    <source>
        <dbReference type="ARBA" id="ARBA00022989"/>
    </source>
</evidence>
<dbReference type="Proteomes" id="UP001551695">
    <property type="component" value="Unassembled WGS sequence"/>
</dbReference>
<feature type="transmembrane region" description="Helical" evidence="7">
    <location>
        <begin position="243"/>
        <end position="264"/>
    </location>
</feature>
<comment type="similarity">
    <text evidence="7">Belongs to the binding-protein-dependent transport system permease family.</text>
</comment>
<dbReference type="InterPro" id="IPR035906">
    <property type="entry name" value="MetI-like_sf"/>
</dbReference>
<feature type="transmembrane region" description="Helical" evidence="7">
    <location>
        <begin position="112"/>
        <end position="136"/>
    </location>
</feature>
<protein>
    <submittedName>
        <fullName evidence="9">ABC transporter permease</fullName>
    </submittedName>
</protein>
<feature type="transmembrane region" description="Helical" evidence="7">
    <location>
        <begin position="148"/>
        <end position="168"/>
    </location>
</feature>
<gene>
    <name evidence="9" type="ORF">AB0I48_09965</name>
</gene>
<dbReference type="CDD" id="cd06261">
    <property type="entry name" value="TM_PBP2"/>
    <property type="match status" value="1"/>
</dbReference>
<evidence type="ECO:0000259" key="8">
    <source>
        <dbReference type="PROSITE" id="PS50928"/>
    </source>
</evidence>
<dbReference type="PROSITE" id="PS50928">
    <property type="entry name" value="ABC_TM1"/>
    <property type="match status" value="1"/>
</dbReference>
<feature type="transmembrane region" description="Helical" evidence="7">
    <location>
        <begin position="21"/>
        <end position="38"/>
    </location>
</feature>
<dbReference type="InterPro" id="IPR045621">
    <property type="entry name" value="BPD_transp_1_N"/>
</dbReference>
<dbReference type="Pfam" id="PF19300">
    <property type="entry name" value="BPD_transp_1_N"/>
    <property type="match status" value="1"/>
</dbReference>